<dbReference type="PROSITE" id="PS50075">
    <property type="entry name" value="CARRIER"/>
    <property type="match status" value="1"/>
</dbReference>
<dbReference type="InterPro" id="IPR036736">
    <property type="entry name" value="ACP-like_sf"/>
</dbReference>
<dbReference type="SUPFAM" id="SSF47336">
    <property type="entry name" value="ACP-like"/>
    <property type="match status" value="1"/>
</dbReference>
<dbReference type="Pfam" id="PF00550">
    <property type="entry name" value="PP-binding"/>
    <property type="match status" value="1"/>
</dbReference>
<sequence>MEQLLEILEEIRPDLDFANCQDLIDGHHLNSLDIISIVAELEDAFDITVPTVEVIPHNFNSAQNLWAMIQRLQEEG</sequence>
<dbReference type="InterPro" id="IPR009081">
    <property type="entry name" value="PP-bd_ACP"/>
</dbReference>
<dbReference type="Proteomes" id="UP000886879">
    <property type="component" value="Unassembled WGS sequence"/>
</dbReference>
<accession>A0A9D1CI28</accession>
<reference evidence="2" key="2">
    <citation type="journal article" date="2021" name="PeerJ">
        <title>Extensive microbial diversity within the chicken gut microbiome revealed by metagenomics and culture.</title>
        <authorList>
            <person name="Gilroy R."/>
            <person name="Ravi A."/>
            <person name="Getino M."/>
            <person name="Pursley I."/>
            <person name="Horton D.L."/>
            <person name="Alikhan N.F."/>
            <person name="Baker D."/>
            <person name="Gharbi K."/>
            <person name="Hall N."/>
            <person name="Watson M."/>
            <person name="Adriaenssens E.M."/>
            <person name="Foster-Nyarko E."/>
            <person name="Jarju S."/>
            <person name="Secka A."/>
            <person name="Antonio M."/>
            <person name="Oren A."/>
            <person name="Chaudhuri R.R."/>
            <person name="La Ragione R."/>
            <person name="Hildebrand F."/>
            <person name="Pallen M.J."/>
        </authorList>
    </citation>
    <scope>NUCLEOTIDE SEQUENCE</scope>
    <source>
        <strain evidence="2">ChiGjej2B2-12916</strain>
    </source>
</reference>
<comment type="caution">
    <text evidence="2">The sequence shown here is derived from an EMBL/GenBank/DDBJ whole genome shotgun (WGS) entry which is preliminary data.</text>
</comment>
<gene>
    <name evidence="2" type="ORF">IAD31_10100</name>
</gene>
<evidence type="ECO:0000313" key="2">
    <source>
        <dbReference type="EMBL" id="HIQ61923.1"/>
    </source>
</evidence>
<protein>
    <submittedName>
        <fullName evidence="2">Acyl carrier protein</fullName>
    </submittedName>
</protein>
<dbReference type="Gene3D" id="1.10.1200.10">
    <property type="entry name" value="ACP-like"/>
    <property type="match status" value="1"/>
</dbReference>
<reference evidence="2" key="1">
    <citation type="submission" date="2020-10" db="EMBL/GenBank/DDBJ databases">
        <authorList>
            <person name="Gilroy R."/>
        </authorList>
    </citation>
    <scope>NUCLEOTIDE SEQUENCE</scope>
    <source>
        <strain evidence="2">ChiGjej2B2-12916</strain>
    </source>
</reference>
<feature type="domain" description="Carrier" evidence="1">
    <location>
        <begin position="1"/>
        <end position="73"/>
    </location>
</feature>
<evidence type="ECO:0000259" key="1">
    <source>
        <dbReference type="PROSITE" id="PS50075"/>
    </source>
</evidence>
<name>A0A9D1CI28_9FIRM</name>
<dbReference type="AlphaFoldDB" id="A0A9D1CI28"/>
<evidence type="ECO:0000313" key="3">
    <source>
        <dbReference type="Proteomes" id="UP000886879"/>
    </source>
</evidence>
<proteinExistence type="predicted"/>
<organism evidence="2 3">
    <name type="scientific">Candidatus Enterenecus faecium</name>
    <dbReference type="NCBI Taxonomy" id="2840780"/>
    <lineage>
        <taxon>Bacteria</taxon>
        <taxon>Bacillati</taxon>
        <taxon>Bacillota</taxon>
        <taxon>Clostridia</taxon>
        <taxon>Eubacteriales</taxon>
        <taxon>Candidatus Enterenecus</taxon>
    </lineage>
</organism>
<dbReference type="EMBL" id="DVFO01000107">
    <property type="protein sequence ID" value="HIQ61923.1"/>
    <property type="molecule type" value="Genomic_DNA"/>
</dbReference>